<dbReference type="HOGENOM" id="CLU_039613_6_0_6"/>
<dbReference type="GO" id="GO:0005829">
    <property type="term" value="C:cytosol"/>
    <property type="evidence" value="ECO:0007669"/>
    <property type="project" value="TreeGrafter"/>
</dbReference>
<dbReference type="RefSeq" id="WP_038614658.1">
    <property type="nucleotide sequence ID" value="NZ_CP009048.1"/>
</dbReference>
<dbReference type="GO" id="GO:0003677">
    <property type="term" value="F:DNA binding"/>
    <property type="evidence" value="ECO:0007669"/>
    <property type="project" value="UniProtKB-KW"/>
</dbReference>
<organism evidence="6 7">
    <name type="scientific">Pseudomonas alkylphenolica</name>
    <dbReference type="NCBI Taxonomy" id="237609"/>
    <lineage>
        <taxon>Bacteria</taxon>
        <taxon>Pseudomonadati</taxon>
        <taxon>Pseudomonadota</taxon>
        <taxon>Gammaproteobacteria</taxon>
        <taxon>Pseudomonadales</taxon>
        <taxon>Pseudomonadaceae</taxon>
        <taxon>Pseudomonas</taxon>
    </lineage>
</organism>
<dbReference type="InterPro" id="IPR050950">
    <property type="entry name" value="HTH-type_LysR_regulators"/>
</dbReference>
<gene>
    <name evidence="6" type="ORF">PSAKL28_45220</name>
</gene>
<dbReference type="Gene3D" id="1.10.10.10">
    <property type="entry name" value="Winged helix-like DNA-binding domain superfamily/Winged helix DNA-binding domain"/>
    <property type="match status" value="1"/>
</dbReference>
<evidence type="ECO:0000256" key="4">
    <source>
        <dbReference type="ARBA" id="ARBA00023163"/>
    </source>
</evidence>
<dbReference type="KEGG" id="palk:PSAKL28_45220"/>
<feature type="domain" description="HTH lysR-type" evidence="5">
    <location>
        <begin position="5"/>
        <end position="62"/>
    </location>
</feature>
<evidence type="ECO:0000256" key="1">
    <source>
        <dbReference type="ARBA" id="ARBA00009437"/>
    </source>
</evidence>
<keyword evidence="3" id="KW-0238">DNA-binding</keyword>
<dbReference type="PRINTS" id="PR00039">
    <property type="entry name" value="HTHLYSR"/>
</dbReference>
<dbReference type="Pfam" id="PF00126">
    <property type="entry name" value="HTH_1"/>
    <property type="match status" value="1"/>
</dbReference>
<evidence type="ECO:0000313" key="7">
    <source>
        <dbReference type="Proteomes" id="UP000028931"/>
    </source>
</evidence>
<evidence type="ECO:0000256" key="3">
    <source>
        <dbReference type="ARBA" id="ARBA00023125"/>
    </source>
</evidence>
<dbReference type="InterPro" id="IPR005119">
    <property type="entry name" value="LysR_subst-bd"/>
</dbReference>
<dbReference type="InterPro" id="IPR036388">
    <property type="entry name" value="WH-like_DNA-bd_sf"/>
</dbReference>
<dbReference type="AlphaFoldDB" id="A0A077FDT2"/>
<reference evidence="6 7" key="1">
    <citation type="submission" date="2014-07" db="EMBL/GenBank/DDBJ databases">
        <authorList>
            <person name="Lee K."/>
            <person name="Lim J.Y."/>
            <person name="Hwang I."/>
        </authorList>
    </citation>
    <scope>NUCLEOTIDE SEQUENCE [LARGE SCALE GENOMIC DNA]</scope>
    <source>
        <strain evidence="6 7">KL28</strain>
    </source>
</reference>
<keyword evidence="4" id="KW-0804">Transcription</keyword>
<accession>A0A077FDT2</accession>
<dbReference type="EMBL" id="CP009048">
    <property type="protein sequence ID" value="AIL63662.1"/>
    <property type="molecule type" value="Genomic_DNA"/>
</dbReference>
<evidence type="ECO:0000256" key="2">
    <source>
        <dbReference type="ARBA" id="ARBA00023015"/>
    </source>
</evidence>
<dbReference type="eggNOG" id="COG0583">
    <property type="taxonomic scope" value="Bacteria"/>
</dbReference>
<dbReference type="Proteomes" id="UP000028931">
    <property type="component" value="Chromosome"/>
</dbReference>
<dbReference type="PANTHER" id="PTHR30419">
    <property type="entry name" value="HTH-TYPE TRANSCRIPTIONAL REGULATOR YBHD"/>
    <property type="match status" value="1"/>
</dbReference>
<keyword evidence="2" id="KW-0805">Transcription regulation</keyword>
<dbReference type="Gene3D" id="3.40.190.10">
    <property type="entry name" value="Periplasmic binding protein-like II"/>
    <property type="match status" value="2"/>
</dbReference>
<sequence length="313" mass="34521">MTESIDLKRIRHLVLLSEELHFSRAAERANLSQTAFSRSIQSLEADLGVRLFDRDTRSVMLTAAGRQLLASGRELLGCAGRLLAEANHIAQAEGGELNFGAGMMAANLYLQDALTVLRKRLPKLVMKVEVNHWNQLVQRLEQDQIEFFVAYTCDPARQSDPRFDITPLPAVPASVFCRGDHPLIQHRSAPSRQQLLDYPWSSVLFDEIAPARLRELLGLAEGTVAPLDLGCNDLQLLRGTTLGSDALLFTWRAWLEEDLRTGAIRDLGALLQPGFPGGRCSIASAIVCHAGRTLSPIARQAIELIKTAADRPQ</sequence>
<dbReference type="OrthoDB" id="9775392at2"/>
<dbReference type="Pfam" id="PF03466">
    <property type="entry name" value="LysR_substrate"/>
    <property type="match status" value="1"/>
</dbReference>
<dbReference type="PROSITE" id="PS50931">
    <property type="entry name" value="HTH_LYSR"/>
    <property type="match status" value="1"/>
</dbReference>
<dbReference type="SUPFAM" id="SSF53850">
    <property type="entry name" value="Periplasmic binding protein-like II"/>
    <property type="match status" value="1"/>
</dbReference>
<name>A0A077FDT2_9PSED</name>
<dbReference type="PANTHER" id="PTHR30419:SF30">
    <property type="entry name" value="LYSR FAMILY TRANSCRIPTIONAL REGULATOR"/>
    <property type="match status" value="1"/>
</dbReference>
<dbReference type="GO" id="GO:0003700">
    <property type="term" value="F:DNA-binding transcription factor activity"/>
    <property type="evidence" value="ECO:0007669"/>
    <property type="project" value="InterPro"/>
</dbReference>
<dbReference type="InterPro" id="IPR000847">
    <property type="entry name" value="LysR_HTH_N"/>
</dbReference>
<dbReference type="SUPFAM" id="SSF46785">
    <property type="entry name" value="Winged helix' DNA-binding domain"/>
    <property type="match status" value="1"/>
</dbReference>
<proteinExistence type="inferred from homology"/>
<evidence type="ECO:0000259" key="5">
    <source>
        <dbReference type="PROSITE" id="PS50931"/>
    </source>
</evidence>
<dbReference type="InterPro" id="IPR036390">
    <property type="entry name" value="WH_DNA-bd_sf"/>
</dbReference>
<protein>
    <submittedName>
        <fullName evidence="6">LysR family transcriptional regulator</fullName>
    </submittedName>
</protein>
<dbReference type="FunFam" id="1.10.10.10:FF:000001">
    <property type="entry name" value="LysR family transcriptional regulator"/>
    <property type="match status" value="1"/>
</dbReference>
<evidence type="ECO:0000313" key="6">
    <source>
        <dbReference type="EMBL" id="AIL63662.1"/>
    </source>
</evidence>
<comment type="similarity">
    <text evidence="1">Belongs to the LysR transcriptional regulatory family.</text>
</comment>